<accession>A0A2Z7BSJ7</accession>
<name>A0A2Z7BSJ7_9LAMI</name>
<proteinExistence type="predicted"/>
<organism evidence="1 2">
    <name type="scientific">Dorcoceras hygrometricum</name>
    <dbReference type="NCBI Taxonomy" id="472368"/>
    <lineage>
        <taxon>Eukaryota</taxon>
        <taxon>Viridiplantae</taxon>
        <taxon>Streptophyta</taxon>
        <taxon>Embryophyta</taxon>
        <taxon>Tracheophyta</taxon>
        <taxon>Spermatophyta</taxon>
        <taxon>Magnoliopsida</taxon>
        <taxon>eudicotyledons</taxon>
        <taxon>Gunneridae</taxon>
        <taxon>Pentapetalae</taxon>
        <taxon>asterids</taxon>
        <taxon>lamiids</taxon>
        <taxon>Lamiales</taxon>
        <taxon>Gesneriaceae</taxon>
        <taxon>Didymocarpoideae</taxon>
        <taxon>Trichosporeae</taxon>
        <taxon>Loxocarpinae</taxon>
        <taxon>Dorcoceras</taxon>
    </lineage>
</organism>
<protein>
    <recommendedName>
        <fullName evidence="3">Splicing factor 3B subunit 1-like</fullName>
    </recommendedName>
</protein>
<dbReference type="AlphaFoldDB" id="A0A2Z7BSJ7"/>
<evidence type="ECO:0008006" key="3">
    <source>
        <dbReference type="Google" id="ProtNLM"/>
    </source>
</evidence>
<dbReference type="EMBL" id="KV004752">
    <property type="protein sequence ID" value="KZV35247.1"/>
    <property type="molecule type" value="Genomic_DNA"/>
</dbReference>
<gene>
    <name evidence="1" type="ORF">F511_43157</name>
</gene>
<keyword evidence="2" id="KW-1185">Reference proteome</keyword>
<dbReference type="Proteomes" id="UP000250235">
    <property type="component" value="Unassembled WGS sequence"/>
</dbReference>
<evidence type="ECO:0000313" key="1">
    <source>
        <dbReference type="EMBL" id="KZV35247.1"/>
    </source>
</evidence>
<evidence type="ECO:0000313" key="2">
    <source>
        <dbReference type="Proteomes" id="UP000250235"/>
    </source>
</evidence>
<reference evidence="1 2" key="1">
    <citation type="journal article" date="2015" name="Proc. Natl. Acad. Sci. U.S.A.">
        <title>The resurrection genome of Boea hygrometrica: A blueprint for survival of dehydration.</title>
        <authorList>
            <person name="Xiao L."/>
            <person name="Yang G."/>
            <person name="Zhang L."/>
            <person name="Yang X."/>
            <person name="Zhao S."/>
            <person name="Ji Z."/>
            <person name="Zhou Q."/>
            <person name="Hu M."/>
            <person name="Wang Y."/>
            <person name="Chen M."/>
            <person name="Xu Y."/>
            <person name="Jin H."/>
            <person name="Xiao X."/>
            <person name="Hu G."/>
            <person name="Bao F."/>
            <person name="Hu Y."/>
            <person name="Wan P."/>
            <person name="Li L."/>
            <person name="Deng X."/>
            <person name="Kuang T."/>
            <person name="Xiang C."/>
            <person name="Zhu J.K."/>
            <person name="Oliver M.J."/>
            <person name="He Y."/>
        </authorList>
    </citation>
    <scope>NUCLEOTIDE SEQUENCE [LARGE SCALE GENOMIC DNA]</scope>
    <source>
        <strain evidence="2">cv. XS01</strain>
    </source>
</reference>
<sequence length="351" mass="38938">MEQTGRLDIPDAKEKISSVVKKQRLNKGKEKKKSVDVNKLHWTEKSDLVLQSVKQVIECTQLRLVYIGVAIGARLGDSSYSETFLKKEEGEISSARLAFISYPSVLTKTQSTEEEVEAASGSDDEIVEIEPDVENVVEQQRKKTNADDVDNIIDQVISKTEQMEIDMEEPSITISDDIVVEDTERSTADDDMSGLKQPSKIIEMVKENESEKDKEIEPVYFSLAKSVATMTDSEDTEPLIKVLELNDKSKSDEESISIEDILKKIPMDMMLPSATATEITRIKVGLGIEISGVNEGDWYKASLTRIATSEKGKASLVSEDEIKGHLTQEMFSDGPGNRITKQIGVQKGGVE</sequence>